<protein>
    <submittedName>
        <fullName evidence="1">Uncharacterized protein</fullName>
    </submittedName>
</protein>
<comment type="caution">
    <text evidence="1">The sequence shown here is derived from an EMBL/GenBank/DDBJ whole genome shotgun (WGS) entry which is preliminary data.</text>
</comment>
<dbReference type="EMBL" id="NNAY01000327">
    <property type="protein sequence ID" value="OXU29201.1"/>
    <property type="molecule type" value="Genomic_DNA"/>
</dbReference>
<evidence type="ECO:0000313" key="1">
    <source>
        <dbReference type="EMBL" id="OXU29201.1"/>
    </source>
</evidence>
<gene>
    <name evidence="1" type="ORF">TSAR_003542</name>
</gene>
<reference evidence="1 2" key="1">
    <citation type="journal article" date="2017" name="Curr. Biol.">
        <title>The Evolution of Venom by Co-option of Single-Copy Genes.</title>
        <authorList>
            <person name="Martinson E.O."/>
            <person name="Mrinalini"/>
            <person name="Kelkar Y.D."/>
            <person name="Chang C.H."/>
            <person name="Werren J.H."/>
        </authorList>
    </citation>
    <scope>NUCLEOTIDE SEQUENCE [LARGE SCALE GENOMIC DNA]</scope>
    <source>
        <strain evidence="1 2">Alberta</strain>
        <tissue evidence="1">Whole body</tissue>
    </source>
</reference>
<keyword evidence="2" id="KW-1185">Reference proteome</keyword>
<sequence>MTLTIELKDKKRSYLNVKLSYLFISGAKSSVTCVHTSPVSNYYKKASRECNAVAAVARRQSVCLASQRISVQARGPSLFRCTLHSSYPKASESTEWNTRNGLSSVRRRVEECNAVADVERRQSVCLASQRISVQARGPSLFCCTLHS</sequence>
<dbReference type="AlphaFoldDB" id="A0A232FEK7"/>
<proteinExistence type="predicted"/>
<organism evidence="1 2">
    <name type="scientific">Trichomalopsis sarcophagae</name>
    <dbReference type="NCBI Taxonomy" id="543379"/>
    <lineage>
        <taxon>Eukaryota</taxon>
        <taxon>Metazoa</taxon>
        <taxon>Ecdysozoa</taxon>
        <taxon>Arthropoda</taxon>
        <taxon>Hexapoda</taxon>
        <taxon>Insecta</taxon>
        <taxon>Pterygota</taxon>
        <taxon>Neoptera</taxon>
        <taxon>Endopterygota</taxon>
        <taxon>Hymenoptera</taxon>
        <taxon>Apocrita</taxon>
        <taxon>Proctotrupomorpha</taxon>
        <taxon>Chalcidoidea</taxon>
        <taxon>Pteromalidae</taxon>
        <taxon>Pteromalinae</taxon>
        <taxon>Trichomalopsis</taxon>
    </lineage>
</organism>
<accession>A0A232FEK7</accession>
<evidence type="ECO:0000313" key="2">
    <source>
        <dbReference type="Proteomes" id="UP000215335"/>
    </source>
</evidence>
<name>A0A232FEK7_9HYME</name>
<dbReference type="Proteomes" id="UP000215335">
    <property type="component" value="Unassembled WGS sequence"/>
</dbReference>